<accession>A0ABS9KHS3</accession>
<comment type="caution">
    <text evidence="3">The sequence shown here is derived from an EMBL/GenBank/DDBJ whole genome shotgun (WGS) entry which is preliminary data.</text>
</comment>
<dbReference type="InterPro" id="IPR051122">
    <property type="entry name" value="SDR_DHRS6-like"/>
</dbReference>
<dbReference type="PRINTS" id="PR00081">
    <property type="entry name" value="GDHRDH"/>
</dbReference>
<keyword evidence="2" id="KW-0560">Oxidoreductase</keyword>
<evidence type="ECO:0000256" key="1">
    <source>
        <dbReference type="ARBA" id="ARBA00006484"/>
    </source>
</evidence>
<dbReference type="Pfam" id="PF13561">
    <property type="entry name" value="adh_short_C2"/>
    <property type="match status" value="1"/>
</dbReference>
<dbReference type="Gene3D" id="3.40.50.720">
    <property type="entry name" value="NAD(P)-binding Rossmann-like Domain"/>
    <property type="match status" value="1"/>
</dbReference>
<dbReference type="NCBIfam" id="NF005754">
    <property type="entry name" value="PRK07578.1"/>
    <property type="match status" value="1"/>
</dbReference>
<proteinExistence type="inferred from homology"/>
<dbReference type="SUPFAM" id="SSF51735">
    <property type="entry name" value="NAD(P)-binding Rossmann-fold domains"/>
    <property type="match status" value="1"/>
</dbReference>
<dbReference type="PANTHER" id="PTHR43477">
    <property type="entry name" value="DIHYDROANTICAPSIN 7-DEHYDROGENASE"/>
    <property type="match status" value="1"/>
</dbReference>
<name>A0ABS9KHS3_9BACT</name>
<evidence type="ECO:0000256" key="2">
    <source>
        <dbReference type="ARBA" id="ARBA00023002"/>
    </source>
</evidence>
<dbReference type="EMBL" id="JAKLWS010000032">
    <property type="protein sequence ID" value="MCG2590402.1"/>
    <property type="molecule type" value="Genomic_DNA"/>
</dbReference>
<comment type="similarity">
    <text evidence="1">Belongs to the short-chain dehydrogenases/reductases (SDR) family.</text>
</comment>
<dbReference type="Proteomes" id="UP001165366">
    <property type="component" value="Unassembled WGS sequence"/>
</dbReference>
<reference evidence="3" key="1">
    <citation type="submission" date="2022-01" db="EMBL/GenBank/DDBJ databases">
        <authorList>
            <person name="Wang Y."/>
        </authorList>
    </citation>
    <scope>NUCLEOTIDE SEQUENCE</scope>
    <source>
        <strain evidence="3">WB101</strain>
    </source>
</reference>
<dbReference type="PANTHER" id="PTHR43477:SF1">
    <property type="entry name" value="DIHYDROANTICAPSIN 7-DEHYDROGENASE"/>
    <property type="match status" value="1"/>
</dbReference>
<evidence type="ECO:0000313" key="4">
    <source>
        <dbReference type="Proteomes" id="UP001165366"/>
    </source>
</evidence>
<dbReference type="InterPro" id="IPR036291">
    <property type="entry name" value="NAD(P)-bd_dom_sf"/>
</dbReference>
<evidence type="ECO:0000313" key="3">
    <source>
        <dbReference type="EMBL" id="MCG2590402.1"/>
    </source>
</evidence>
<dbReference type="CDD" id="cd11731">
    <property type="entry name" value="Lin1944_like_SDR_c"/>
    <property type="match status" value="1"/>
</dbReference>
<dbReference type="RefSeq" id="WP_237855795.1">
    <property type="nucleotide sequence ID" value="NZ_JAKLWS010000032.1"/>
</dbReference>
<dbReference type="InterPro" id="IPR002347">
    <property type="entry name" value="SDR_fam"/>
</dbReference>
<organism evidence="3 4">
    <name type="scientific">Rhodohalobacter sulfatireducens</name>
    <dbReference type="NCBI Taxonomy" id="2911366"/>
    <lineage>
        <taxon>Bacteria</taxon>
        <taxon>Pseudomonadati</taxon>
        <taxon>Balneolota</taxon>
        <taxon>Balneolia</taxon>
        <taxon>Balneolales</taxon>
        <taxon>Balneolaceae</taxon>
        <taxon>Rhodohalobacter</taxon>
    </lineage>
</organism>
<protein>
    <submittedName>
        <fullName evidence="3">Short chain dehydrogenase</fullName>
    </submittedName>
</protein>
<reference evidence="3" key="2">
    <citation type="submission" date="2024-05" db="EMBL/GenBank/DDBJ databases">
        <title>Rhodohalobacter halophilus gen. nov., sp. nov., a moderately halophilic member of the family Balneolaceae.</title>
        <authorList>
            <person name="Xia J."/>
        </authorList>
    </citation>
    <scope>NUCLEOTIDE SEQUENCE</scope>
    <source>
        <strain evidence="3">WB101</strain>
    </source>
</reference>
<sequence length="198" mass="20944">MKIIIAGATGTIGSKITEDLESDHEVIKVGSNSGDIHADITDSESIENLFEEVDSFDALVSATGVGHFGPISDMKEEDFRVGLNSKLMGQINLVLIGQKYINPNGSFTLVSGILSEDPVFASSNLAAVNGAVNSFVKAASMELQNGVRINAISPGVVEDSPEFFGAFPGHKPVAMEDVVRGFRKSVLGNINGEVVKVY</sequence>
<gene>
    <name evidence="3" type="ORF">L6773_17635</name>
</gene>
<keyword evidence="4" id="KW-1185">Reference proteome</keyword>